<dbReference type="Pfam" id="PF13480">
    <property type="entry name" value="Acetyltransf_6"/>
    <property type="match status" value="1"/>
</dbReference>
<gene>
    <name evidence="2" type="ORF">J7I42_13945</name>
</gene>
<dbReference type="SUPFAM" id="SSF55729">
    <property type="entry name" value="Acyl-CoA N-acyltransferases (Nat)"/>
    <property type="match status" value="1"/>
</dbReference>
<dbReference type="InterPro" id="IPR016181">
    <property type="entry name" value="Acyl_CoA_acyltransferase"/>
</dbReference>
<dbReference type="RefSeq" id="WP_209139427.1">
    <property type="nucleotide sequence ID" value="NZ_JAGHKO010000002.1"/>
</dbReference>
<comment type="caution">
    <text evidence="2">The sequence shown here is derived from an EMBL/GenBank/DDBJ whole genome shotgun (WGS) entry which is preliminary data.</text>
</comment>
<evidence type="ECO:0000313" key="2">
    <source>
        <dbReference type="EMBL" id="MBO9201378.1"/>
    </source>
</evidence>
<dbReference type="InterPro" id="IPR038740">
    <property type="entry name" value="BioF2-like_GNAT_dom"/>
</dbReference>
<protein>
    <recommendedName>
        <fullName evidence="1">BioF2-like acetyltransferase domain-containing protein</fullName>
    </recommendedName>
</protein>
<proteinExistence type="predicted"/>
<feature type="domain" description="BioF2-like acetyltransferase" evidence="1">
    <location>
        <begin position="159"/>
        <end position="256"/>
    </location>
</feature>
<dbReference type="EMBL" id="JAGHKO010000002">
    <property type="protein sequence ID" value="MBO9201378.1"/>
    <property type="molecule type" value="Genomic_DNA"/>
</dbReference>
<accession>A0ABS3YU33</accession>
<reference evidence="2 3" key="1">
    <citation type="submission" date="2021-03" db="EMBL/GenBank/DDBJ databases">
        <title>Assistant Professor.</title>
        <authorList>
            <person name="Huq M.A."/>
        </authorList>
    </citation>
    <scope>NUCLEOTIDE SEQUENCE [LARGE SCALE GENOMIC DNA]</scope>
    <source>
        <strain evidence="2 3">MAH-29</strain>
    </source>
</reference>
<evidence type="ECO:0000313" key="3">
    <source>
        <dbReference type="Proteomes" id="UP000677244"/>
    </source>
</evidence>
<name>A0ABS3YU33_9BACT</name>
<keyword evidence="3" id="KW-1185">Reference proteome</keyword>
<dbReference type="Gene3D" id="3.40.630.30">
    <property type="match status" value="1"/>
</dbReference>
<sequence>MLPGNLQYLRRKQVDTVKWDQCIDKAPNGLIYACSFYLDHLVPNWDALVLGDYEAVMPLPWRKKFGVRYLYHPAFTQQLGVFSQTGLNDGLVAMFMDRLSAHFPYAEMLLNYAHPAKGMSQRSNYVLSLQEPYEQIRARYKNDLVKNLKRANRFPLSYSDEVDQQLVLETYKEFYGSRTPHVRGEDYTRFEKLCTFLSKGSTVVRAVKEEGRLLSAILLLRHNNRMYLLASVTWPAGRSREANHFLLDRVLHEFAGINLVLDFEGSDLPGVAHFYKNFGGIDQPYFFYRYNKLPWWIRWMK</sequence>
<organism evidence="2 3">
    <name type="scientific">Niastella soli</name>
    <dbReference type="NCBI Taxonomy" id="2821487"/>
    <lineage>
        <taxon>Bacteria</taxon>
        <taxon>Pseudomonadati</taxon>
        <taxon>Bacteroidota</taxon>
        <taxon>Chitinophagia</taxon>
        <taxon>Chitinophagales</taxon>
        <taxon>Chitinophagaceae</taxon>
        <taxon>Niastella</taxon>
    </lineage>
</organism>
<evidence type="ECO:0000259" key="1">
    <source>
        <dbReference type="Pfam" id="PF13480"/>
    </source>
</evidence>
<dbReference type="Proteomes" id="UP000677244">
    <property type="component" value="Unassembled WGS sequence"/>
</dbReference>